<evidence type="ECO:0000256" key="1">
    <source>
        <dbReference type="SAM" id="Phobius"/>
    </source>
</evidence>
<organism evidence="2 3">
    <name type="scientific">Meloidogyne incognita</name>
    <name type="common">Southern root-knot nematode worm</name>
    <name type="synonym">Oxyuris incognita</name>
    <dbReference type="NCBI Taxonomy" id="6306"/>
    <lineage>
        <taxon>Eukaryota</taxon>
        <taxon>Metazoa</taxon>
        <taxon>Ecdysozoa</taxon>
        <taxon>Nematoda</taxon>
        <taxon>Chromadorea</taxon>
        <taxon>Rhabditida</taxon>
        <taxon>Tylenchina</taxon>
        <taxon>Tylenchomorpha</taxon>
        <taxon>Tylenchoidea</taxon>
        <taxon>Meloidogynidae</taxon>
        <taxon>Meloidogyninae</taxon>
        <taxon>Meloidogyne</taxon>
        <taxon>Meloidogyne incognita group</taxon>
    </lineage>
</organism>
<name>A0A914MHZ5_MELIC</name>
<protein>
    <submittedName>
        <fullName evidence="3">Uncharacterized protein</fullName>
    </submittedName>
</protein>
<keyword evidence="1" id="KW-1133">Transmembrane helix</keyword>
<feature type="transmembrane region" description="Helical" evidence="1">
    <location>
        <begin position="20"/>
        <end position="42"/>
    </location>
</feature>
<proteinExistence type="predicted"/>
<accession>A0A914MHZ5</accession>
<dbReference type="WBParaSite" id="Minc3s01929g27269">
    <property type="protein sequence ID" value="Minc3s01929g27269"/>
    <property type="gene ID" value="Minc3s01929g27269"/>
</dbReference>
<sequence>MSIHQLQRRLAKFLWPKVELGCIVCYLIAKIQFFTLKFACFFQRRYKGNWTKELLRRILEWLPS</sequence>
<keyword evidence="1" id="KW-0472">Membrane</keyword>
<dbReference type="Proteomes" id="UP000887563">
    <property type="component" value="Unplaced"/>
</dbReference>
<keyword evidence="2" id="KW-1185">Reference proteome</keyword>
<reference evidence="3" key="1">
    <citation type="submission" date="2022-11" db="UniProtKB">
        <authorList>
            <consortium name="WormBaseParasite"/>
        </authorList>
    </citation>
    <scope>IDENTIFICATION</scope>
</reference>
<evidence type="ECO:0000313" key="2">
    <source>
        <dbReference type="Proteomes" id="UP000887563"/>
    </source>
</evidence>
<keyword evidence="1" id="KW-0812">Transmembrane</keyword>
<evidence type="ECO:0000313" key="3">
    <source>
        <dbReference type="WBParaSite" id="Minc3s01929g27269"/>
    </source>
</evidence>
<dbReference type="AlphaFoldDB" id="A0A914MHZ5"/>